<dbReference type="RefSeq" id="WP_207289271.1">
    <property type="nucleotide sequence ID" value="NZ_CP071462.1"/>
</dbReference>
<evidence type="ECO:0000313" key="3">
    <source>
        <dbReference type="Proteomes" id="UP000663203"/>
    </source>
</evidence>
<feature type="region of interest" description="Disordered" evidence="1">
    <location>
        <begin position="1"/>
        <end position="20"/>
    </location>
</feature>
<dbReference type="EMBL" id="CP071462">
    <property type="protein sequence ID" value="QSW99665.1"/>
    <property type="molecule type" value="Genomic_DNA"/>
</dbReference>
<dbReference type="KEGG" id="hakz:J0X25_01500"/>
<keyword evidence="3" id="KW-1185">Reference proteome</keyword>
<organism evidence="2 3">
    <name type="scientific">Haloterrigena alkaliphila</name>
    <dbReference type="NCBI Taxonomy" id="2816475"/>
    <lineage>
        <taxon>Archaea</taxon>
        <taxon>Methanobacteriati</taxon>
        <taxon>Methanobacteriota</taxon>
        <taxon>Stenosarchaea group</taxon>
        <taxon>Halobacteria</taxon>
        <taxon>Halobacteriales</taxon>
        <taxon>Natrialbaceae</taxon>
        <taxon>Haloterrigena</taxon>
    </lineage>
</organism>
<accession>A0A8A2VGY5</accession>
<proteinExistence type="predicted"/>
<dbReference type="Proteomes" id="UP000663203">
    <property type="component" value="Chromosome"/>
</dbReference>
<evidence type="ECO:0000256" key="1">
    <source>
        <dbReference type="SAM" id="MobiDB-lite"/>
    </source>
</evidence>
<protein>
    <submittedName>
        <fullName evidence="2">Uncharacterized protein</fullName>
    </submittedName>
</protein>
<evidence type="ECO:0000313" key="2">
    <source>
        <dbReference type="EMBL" id="QSW99665.1"/>
    </source>
</evidence>
<dbReference type="AlphaFoldDB" id="A0A8A2VGY5"/>
<dbReference type="GeneID" id="63185939"/>
<sequence>MTDIDIDSGTQTETDTERELGTATIVYETPAEDVERVTVDNEHIAYFQNHWLFAYGTDEDGNDVIRRVPHERVHYVERSVEELESTFESGVEKAKGKLEELTD</sequence>
<gene>
    <name evidence="2" type="ORF">J0X25_01500</name>
</gene>
<name>A0A8A2VGY5_9EURY</name>
<reference evidence="2 3" key="1">
    <citation type="submission" date="2021-03" db="EMBL/GenBank/DDBJ databases">
        <title>Haloterrigena longa sp. nov. and Haloterrigena limicola sp. nov., extremely halophilic archaea isolated from a salt lake.</title>
        <authorList>
            <person name="Henglin C."/>
        </authorList>
    </citation>
    <scope>NUCLEOTIDE SEQUENCE [LARGE SCALE GENOMIC DNA]</scope>
    <source>
        <strain evidence="2 3">KZCA68</strain>
    </source>
</reference>